<dbReference type="GO" id="GO:0140359">
    <property type="term" value="F:ABC-type transporter activity"/>
    <property type="evidence" value="ECO:0007669"/>
    <property type="project" value="InterPro"/>
</dbReference>
<keyword evidence="5" id="KW-0547">Nucleotide-binding</keyword>
<organism evidence="12 13">
    <name type="scientific">Oopsacas minuta</name>
    <dbReference type="NCBI Taxonomy" id="111878"/>
    <lineage>
        <taxon>Eukaryota</taxon>
        <taxon>Metazoa</taxon>
        <taxon>Porifera</taxon>
        <taxon>Hexactinellida</taxon>
        <taxon>Hexasterophora</taxon>
        <taxon>Lyssacinosida</taxon>
        <taxon>Leucopsacidae</taxon>
        <taxon>Oopsacas</taxon>
    </lineage>
</organism>
<dbReference type="Proteomes" id="UP001165289">
    <property type="component" value="Unassembled WGS sequence"/>
</dbReference>
<feature type="domain" description="ABC transporter" evidence="10">
    <location>
        <begin position="170"/>
        <end position="404"/>
    </location>
</feature>
<dbReference type="PROSITE" id="PS50893">
    <property type="entry name" value="ABC_TRANSPORTER_2"/>
    <property type="match status" value="1"/>
</dbReference>
<dbReference type="InterPro" id="IPR027417">
    <property type="entry name" value="P-loop_NTPase"/>
</dbReference>
<dbReference type="FunFam" id="3.40.50.300:FF:000163">
    <property type="entry name" value="Multidrug resistance-associated protein member 4"/>
    <property type="match status" value="1"/>
</dbReference>
<dbReference type="PANTHER" id="PTHR24223">
    <property type="entry name" value="ATP-BINDING CASSETTE SUB-FAMILY C"/>
    <property type="match status" value="1"/>
</dbReference>
<dbReference type="SUPFAM" id="SSF52540">
    <property type="entry name" value="P-loop containing nucleoside triphosphate hydrolases"/>
    <property type="match status" value="1"/>
</dbReference>
<evidence type="ECO:0000256" key="6">
    <source>
        <dbReference type="ARBA" id="ARBA00022840"/>
    </source>
</evidence>
<name>A0AAV7JN96_9METZ</name>
<evidence type="ECO:0000256" key="1">
    <source>
        <dbReference type="ARBA" id="ARBA00004141"/>
    </source>
</evidence>
<evidence type="ECO:0000313" key="13">
    <source>
        <dbReference type="Proteomes" id="UP001165289"/>
    </source>
</evidence>
<dbReference type="SMART" id="SM00382">
    <property type="entry name" value="AAA"/>
    <property type="match status" value="1"/>
</dbReference>
<dbReference type="EMBL" id="JAKMXF010000317">
    <property type="protein sequence ID" value="KAI6649865.1"/>
    <property type="molecule type" value="Genomic_DNA"/>
</dbReference>
<sequence>MIGLRYFYLRTSSQVKRLESVARSPLYSHISLTLQGLSTIRALGLEERMTQDMHLLQDQHACTWYHYMSCHRWFGIRLDQMTALVITFAVFYSFFSRCLFSSGELVGFSLPLLLSLGITFQCMVRQSGEVEILMVSVDRVLNYCKLAQELVISSPKSDPTFVTCGDGPAIEFRNVHFEYSDNLPLTLRDVSLSIRSGEKIGIVGRTGAGKSSLFNSLLRINPISSGSICIDSRDIASLDLYEHRKRISVIPQDSFLFSGTLKYNLDPFREFSEDEIWSALEKAFMKRMVKSLSNQLMANVEEDGLNFSTGERQLLCLARAILRNNKIILIDEATANVDMHTDALVQQTIKSYFSDCTVLTIAHRIETIVDSDRIIILDKGTIVESDIPHLLLQNEDSYLSKLVSQLESSTQSNLRAQAEKSYTTL</sequence>
<dbReference type="PANTHER" id="PTHR24223:SF456">
    <property type="entry name" value="MULTIDRUG RESISTANCE-ASSOCIATED PROTEIN LETHAL(2)03659"/>
    <property type="match status" value="1"/>
</dbReference>
<protein>
    <submittedName>
        <fullName evidence="12">Multidrug resistance-associated protein 4-like</fullName>
    </submittedName>
</protein>
<evidence type="ECO:0000256" key="2">
    <source>
        <dbReference type="ARBA" id="ARBA00009726"/>
    </source>
</evidence>
<dbReference type="InterPro" id="IPR036640">
    <property type="entry name" value="ABC1_TM_sf"/>
</dbReference>
<dbReference type="GO" id="GO:0005524">
    <property type="term" value="F:ATP binding"/>
    <property type="evidence" value="ECO:0007669"/>
    <property type="project" value="UniProtKB-KW"/>
</dbReference>
<accession>A0AAV7JN96</accession>
<dbReference type="InterPro" id="IPR050173">
    <property type="entry name" value="ABC_transporter_C-like"/>
</dbReference>
<reference evidence="12 13" key="1">
    <citation type="journal article" date="2023" name="BMC Biol.">
        <title>The compact genome of the sponge Oopsacas minuta (Hexactinellida) is lacking key metazoan core genes.</title>
        <authorList>
            <person name="Santini S."/>
            <person name="Schenkelaars Q."/>
            <person name="Jourda C."/>
            <person name="Duchesne M."/>
            <person name="Belahbib H."/>
            <person name="Rocher C."/>
            <person name="Selva M."/>
            <person name="Riesgo A."/>
            <person name="Vervoort M."/>
            <person name="Leys S.P."/>
            <person name="Kodjabachian L."/>
            <person name="Le Bivic A."/>
            <person name="Borchiellini C."/>
            <person name="Claverie J.M."/>
            <person name="Renard E."/>
        </authorList>
    </citation>
    <scope>NUCLEOTIDE SEQUENCE [LARGE SCALE GENOMIC DNA]</scope>
    <source>
        <strain evidence="12">SPO-2</strain>
    </source>
</reference>
<evidence type="ECO:0000259" key="10">
    <source>
        <dbReference type="PROSITE" id="PS50893"/>
    </source>
</evidence>
<feature type="transmembrane region" description="Helical" evidence="9">
    <location>
        <begin position="81"/>
        <end position="100"/>
    </location>
</feature>
<dbReference type="Pfam" id="PF00664">
    <property type="entry name" value="ABC_membrane"/>
    <property type="match status" value="1"/>
</dbReference>
<evidence type="ECO:0000256" key="3">
    <source>
        <dbReference type="ARBA" id="ARBA00022448"/>
    </source>
</evidence>
<evidence type="ECO:0000256" key="5">
    <source>
        <dbReference type="ARBA" id="ARBA00022741"/>
    </source>
</evidence>
<comment type="caution">
    <text evidence="12">The sequence shown here is derived from an EMBL/GenBank/DDBJ whole genome shotgun (WGS) entry which is preliminary data.</text>
</comment>
<keyword evidence="4 9" id="KW-0812">Transmembrane</keyword>
<proteinExistence type="inferred from homology"/>
<evidence type="ECO:0000256" key="8">
    <source>
        <dbReference type="ARBA" id="ARBA00023136"/>
    </source>
</evidence>
<comment type="subcellular location">
    <subcellularLocation>
        <location evidence="1">Membrane</location>
        <topology evidence="1">Multi-pass membrane protein</topology>
    </subcellularLocation>
</comment>
<dbReference type="GO" id="GO:0016887">
    <property type="term" value="F:ATP hydrolysis activity"/>
    <property type="evidence" value="ECO:0007669"/>
    <property type="project" value="InterPro"/>
</dbReference>
<dbReference type="InterPro" id="IPR003593">
    <property type="entry name" value="AAA+_ATPase"/>
</dbReference>
<dbReference type="AlphaFoldDB" id="A0AAV7JN96"/>
<keyword evidence="3" id="KW-0813">Transport</keyword>
<feature type="domain" description="ABC transmembrane type-1" evidence="11">
    <location>
        <begin position="1"/>
        <end position="92"/>
    </location>
</feature>
<evidence type="ECO:0000313" key="12">
    <source>
        <dbReference type="EMBL" id="KAI6649865.1"/>
    </source>
</evidence>
<keyword evidence="7 9" id="KW-1133">Transmembrane helix</keyword>
<evidence type="ECO:0000256" key="4">
    <source>
        <dbReference type="ARBA" id="ARBA00022692"/>
    </source>
</evidence>
<evidence type="ECO:0000256" key="7">
    <source>
        <dbReference type="ARBA" id="ARBA00022989"/>
    </source>
</evidence>
<dbReference type="Pfam" id="PF00005">
    <property type="entry name" value="ABC_tran"/>
    <property type="match status" value="1"/>
</dbReference>
<dbReference type="PROSITE" id="PS50929">
    <property type="entry name" value="ABC_TM1F"/>
    <property type="match status" value="1"/>
</dbReference>
<comment type="similarity">
    <text evidence="2">Belongs to the ABC transporter superfamily. ABCC family. Conjugate transporter (TC 3.A.1.208) subfamily.</text>
</comment>
<dbReference type="SUPFAM" id="SSF90123">
    <property type="entry name" value="ABC transporter transmembrane region"/>
    <property type="match status" value="1"/>
</dbReference>
<dbReference type="CDD" id="cd03244">
    <property type="entry name" value="ABCC_MRP_domain2"/>
    <property type="match status" value="1"/>
</dbReference>
<gene>
    <name evidence="12" type="ORF">LOD99_6415</name>
</gene>
<dbReference type="GO" id="GO:0016020">
    <property type="term" value="C:membrane"/>
    <property type="evidence" value="ECO:0007669"/>
    <property type="project" value="UniProtKB-SubCell"/>
</dbReference>
<keyword evidence="8 9" id="KW-0472">Membrane</keyword>
<dbReference type="InterPro" id="IPR003439">
    <property type="entry name" value="ABC_transporter-like_ATP-bd"/>
</dbReference>
<keyword evidence="13" id="KW-1185">Reference proteome</keyword>
<dbReference type="InterPro" id="IPR011527">
    <property type="entry name" value="ABC1_TM_dom"/>
</dbReference>
<keyword evidence="6" id="KW-0067">ATP-binding</keyword>
<evidence type="ECO:0000256" key="9">
    <source>
        <dbReference type="SAM" id="Phobius"/>
    </source>
</evidence>
<dbReference type="Gene3D" id="1.20.1560.10">
    <property type="entry name" value="ABC transporter type 1, transmembrane domain"/>
    <property type="match status" value="1"/>
</dbReference>
<dbReference type="Gene3D" id="3.40.50.300">
    <property type="entry name" value="P-loop containing nucleotide triphosphate hydrolases"/>
    <property type="match status" value="1"/>
</dbReference>
<evidence type="ECO:0000259" key="11">
    <source>
        <dbReference type="PROSITE" id="PS50929"/>
    </source>
</evidence>